<dbReference type="NCBIfam" id="TIGR02063">
    <property type="entry name" value="RNase_R"/>
    <property type="match status" value="1"/>
</dbReference>
<proteinExistence type="inferred from homology"/>
<dbReference type="GO" id="GO:0005829">
    <property type="term" value="C:cytosol"/>
    <property type="evidence" value="ECO:0007669"/>
    <property type="project" value="TreeGrafter"/>
</dbReference>
<dbReference type="PANTHER" id="PTHR23355:SF9">
    <property type="entry name" value="DIS3-LIKE EXONUCLEASE 2"/>
    <property type="match status" value="1"/>
</dbReference>
<dbReference type="Pfam" id="PF17876">
    <property type="entry name" value="CSD2"/>
    <property type="match status" value="1"/>
</dbReference>
<dbReference type="SMART" id="SM00955">
    <property type="entry name" value="RNB"/>
    <property type="match status" value="1"/>
</dbReference>
<keyword evidence="5 7" id="KW-0269">Exonuclease</keyword>
<dbReference type="InterPro" id="IPR004476">
    <property type="entry name" value="RNase_II/RNase_R"/>
</dbReference>
<dbReference type="EMBL" id="SRXW01000001">
    <property type="protein sequence ID" value="TGY89778.1"/>
    <property type="molecule type" value="Genomic_DNA"/>
</dbReference>
<dbReference type="Gene3D" id="2.40.50.140">
    <property type="entry name" value="Nucleic acid-binding proteins"/>
    <property type="match status" value="1"/>
</dbReference>
<comment type="caution">
    <text evidence="10">The sequence shown here is derived from an EMBL/GenBank/DDBJ whole genome shotgun (WGS) entry which is preliminary data.</text>
</comment>
<dbReference type="GO" id="GO:0006402">
    <property type="term" value="P:mRNA catabolic process"/>
    <property type="evidence" value="ECO:0007669"/>
    <property type="project" value="TreeGrafter"/>
</dbReference>
<organism evidence="10 11">
    <name type="scientific">Marinicauda algicola</name>
    <dbReference type="NCBI Taxonomy" id="2029849"/>
    <lineage>
        <taxon>Bacteria</taxon>
        <taxon>Pseudomonadati</taxon>
        <taxon>Pseudomonadota</taxon>
        <taxon>Alphaproteobacteria</taxon>
        <taxon>Maricaulales</taxon>
        <taxon>Maricaulaceae</taxon>
        <taxon>Marinicauda</taxon>
    </lineage>
</organism>
<dbReference type="GO" id="GO:0008859">
    <property type="term" value="F:exoribonuclease II activity"/>
    <property type="evidence" value="ECO:0007669"/>
    <property type="project" value="UniProtKB-UniRule"/>
</dbReference>
<evidence type="ECO:0000256" key="7">
    <source>
        <dbReference type="HAMAP-Rule" id="MF_01895"/>
    </source>
</evidence>
<sequence>MSDDPFQEGGFTREAVIEAVKLGEGRFTKREIARALSLKGDQRAALKDALRRLEDEGAIRKTGRKEYALASGLPPVTVLVISDMDIDGELICEPVKDELKGPLIRLAPSDGKGKAGALALGLGDKVLARLKREDDGSYEARLIRPLGGQEKIDRILCVYQAGKHGRGGRLKPVDKRTKHELVPARGEGEKAQDGDLVLVRIAGGRTHGLKTGVIEEVLGSADSPRAGSVIALEEHGIPQKFAEAELAQVEKLKPAKMGKREDLRDIPLITIDPEEARDHDDAVCAQPDDDPKNEGGWVVWVAIADVAAYVTGGSPLDRGARKRGVSVYLPDRVVPMLPERLSNDLCSLREKEERPCLAVRMVFDRHGRKKSHRFIRGWMKSHAKLSYQAAQAALDGKGKGTAEKIRRDVLDPLWGAYQALKQERDRREPLEIDAPERKVRVDEAGNVTGVEARERLDTMRLIEEFMIQANVAAAEALEARRTPMIYRIHDEPGSEKLENLADFLPNVGLKWTKGERVTPKRFNAVLERAKGGPHYETVNEVVLRSQSQAVYDTDNIGHFGLNLAKYAHFTSPIRRYADLTVHRALIRAYDLGDGGQSDEERSQLQAIAEETTSNERRAMAAERDATDRFIAGFLADRIDQEFKGRITGVTRFGAFIRLAETGADALCPISKLGDDFFRHDERAHALVGERTGATYRLGMDVTVRLVEAAPITGGLLVDILTPPESGTKPGRGRRSSPRPKKGRSKPGQRPERKPRARR</sequence>
<comment type="similarity">
    <text evidence="7">Belongs to the RNR ribonuclease family. RNase R subfamily.</text>
</comment>
<evidence type="ECO:0000256" key="6">
    <source>
        <dbReference type="ARBA" id="ARBA00022884"/>
    </source>
</evidence>
<evidence type="ECO:0000256" key="2">
    <source>
        <dbReference type="ARBA" id="ARBA00022490"/>
    </source>
</evidence>
<dbReference type="PANTHER" id="PTHR23355">
    <property type="entry name" value="RIBONUCLEASE"/>
    <property type="match status" value="1"/>
</dbReference>
<evidence type="ECO:0000256" key="4">
    <source>
        <dbReference type="ARBA" id="ARBA00022801"/>
    </source>
</evidence>
<dbReference type="InterPro" id="IPR050180">
    <property type="entry name" value="RNR_Ribonuclease"/>
</dbReference>
<feature type="region of interest" description="Disordered" evidence="8">
    <location>
        <begin position="719"/>
        <end position="758"/>
    </location>
</feature>
<keyword evidence="6 7" id="KW-0694">RNA-binding</keyword>
<protein>
    <recommendedName>
        <fullName evidence="7">Ribonuclease R</fullName>
        <shortName evidence="7">RNase R</shortName>
        <ecNumber evidence="7">3.1.13.1</ecNumber>
    </recommendedName>
</protein>
<dbReference type="HAMAP" id="MF_01895">
    <property type="entry name" value="RNase_R"/>
    <property type="match status" value="1"/>
</dbReference>
<gene>
    <name evidence="7 10" type="primary">rnr</name>
    <name evidence="10" type="ORF">E5163_01150</name>
</gene>
<dbReference type="SUPFAM" id="SSF50249">
    <property type="entry name" value="Nucleic acid-binding proteins"/>
    <property type="match status" value="2"/>
</dbReference>
<dbReference type="SMART" id="SM00316">
    <property type="entry name" value="S1"/>
    <property type="match status" value="1"/>
</dbReference>
<keyword evidence="2 7" id="KW-0963">Cytoplasm</keyword>
<evidence type="ECO:0000313" key="11">
    <source>
        <dbReference type="Proteomes" id="UP000308054"/>
    </source>
</evidence>
<dbReference type="OrthoDB" id="9764149at2"/>
<dbReference type="InterPro" id="IPR003029">
    <property type="entry name" value="S1_domain"/>
</dbReference>
<keyword evidence="3 7" id="KW-0540">Nuclease</keyword>
<evidence type="ECO:0000256" key="3">
    <source>
        <dbReference type="ARBA" id="ARBA00022722"/>
    </source>
</evidence>
<dbReference type="PROSITE" id="PS01175">
    <property type="entry name" value="RIBONUCLEASE_II"/>
    <property type="match status" value="1"/>
</dbReference>
<feature type="domain" description="S1 motif" evidence="9">
    <location>
        <begin position="639"/>
        <end position="720"/>
    </location>
</feature>
<dbReference type="InterPro" id="IPR011805">
    <property type="entry name" value="RNase_R"/>
</dbReference>
<dbReference type="Pfam" id="PF00773">
    <property type="entry name" value="RNB"/>
    <property type="match status" value="1"/>
</dbReference>
<dbReference type="PROSITE" id="PS50126">
    <property type="entry name" value="S1"/>
    <property type="match status" value="1"/>
</dbReference>
<dbReference type="NCBIfam" id="TIGR00358">
    <property type="entry name" value="3_prime_RNase"/>
    <property type="match status" value="1"/>
</dbReference>
<evidence type="ECO:0000256" key="5">
    <source>
        <dbReference type="ARBA" id="ARBA00022839"/>
    </source>
</evidence>
<accession>A0A4S2H349</accession>
<evidence type="ECO:0000313" key="10">
    <source>
        <dbReference type="EMBL" id="TGY89778.1"/>
    </source>
</evidence>
<dbReference type="InterPro" id="IPR012340">
    <property type="entry name" value="NA-bd_OB-fold"/>
</dbReference>
<name>A0A4S2H349_9PROT</name>
<keyword evidence="11" id="KW-1185">Reference proteome</keyword>
<dbReference type="InterPro" id="IPR001900">
    <property type="entry name" value="RNase_II/R"/>
</dbReference>
<dbReference type="AlphaFoldDB" id="A0A4S2H349"/>
<dbReference type="Pfam" id="PF00575">
    <property type="entry name" value="S1"/>
    <property type="match status" value="1"/>
</dbReference>
<comment type="catalytic activity">
    <reaction evidence="1 7">
        <text>Exonucleolytic cleavage in the 3'- to 5'-direction to yield nucleoside 5'-phosphates.</text>
        <dbReference type="EC" id="3.1.13.1"/>
    </reaction>
</comment>
<dbReference type="InterPro" id="IPR022966">
    <property type="entry name" value="RNase_II/R_CS"/>
</dbReference>
<dbReference type="CDD" id="cd04471">
    <property type="entry name" value="S1_RNase_R"/>
    <property type="match status" value="1"/>
</dbReference>
<keyword evidence="4 7" id="KW-0378">Hydrolase</keyword>
<evidence type="ECO:0000256" key="1">
    <source>
        <dbReference type="ARBA" id="ARBA00001849"/>
    </source>
</evidence>
<evidence type="ECO:0000256" key="8">
    <source>
        <dbReference type="SAM" id="MobiDB-lite"/>
    </source>
</evidence>
<dbReference type="GO" id="GO:0003723">
    <property type="term" value="F:RNA binding"/>
    <property type="evidence" value="ECO:0007669"/>
    <property type="project" value="UniProtKB-UniRule"/>
</dbReference>
<dbReference type="Proteomes" id="UP000308054">
    <property type="component" value="Unassembled WGS sequence"/>
</dbReference>
<feature type="compositionally biased region" description="Basic and acidic residues" evidence="8">
    <location>
        <begin position="748"/>
        <end position="758"/>
    </location>
</feature>
<evidence type="ECO:0000259" key="9">
    <source>
        <dbReference type="PROSITE" id="PS50126"/>
    </source>
</evidence>
<reference evidence="10 11" key="1">
    <citation type="journal article" date="2017" name="Int. J. Syst. Evol. Microbiol.">
        <title>Marinicauda algicola sp. nov., isolated from a marine red alga Rhodosorus marinus.</title>
        <authorList>
            <person name="Jeong S.E."/>
            <person name="Jeon S.H."/>
            <person name="Chun B.H."/>
            <person name="Kim D.W."/>
            <person name="Jeon C.O."/>
        </authorList>
    </citation>
    <scope>NUCLEOTIDE SEQUENCE [LARGE SCALE GENOMIC DNA]</scope>
    <source>
        <strain evidence="10 11">JCM 31718</strain>
    </source>
</reference>
<feature type="compositionally biased region" description="Basic residues" evidence="8">
    <location>
        <begin position="730"/>
        <end position="747"/>
    </location>
</feature>
<dbReference type="RefSeq" id="WP_135994275.1">
    <property type="nucleotide sequence ID" value="NZ_CP071057.1"/>
</dbReference>
<dbReference type="InterPro" id="IPR040476">
    <property type="entry name" value="CSD2"/>
</dbReference>
<comment type="function">
    <text evidence="7">3'-5' exoribonuclease that releases 5'-nucleoside monophosphates and is involved in maturation of structured RNAs.</text>
</comment>
<dbReference type="EC" id="3.1.13.1" evidence="7"/>
<comment type="subcellular location">
    <subcellularLocation>
        <location evidence="7">Cytoplasm</location>
    </subcellularLocation>
</comment>